<dbReference type="OrthoDB" id="8982136at2"/>
<evidence type="ECO:0000259" key="3">
    <source>
        <dbReference type="PROSITE" id="PS50977"/>
    </source>
</evidence>
<keyword evidence="1 2" id="KW-0238">DNA-binding</keyword>
<evidence type="ECO:0000256" key="1">
    <source>
        <dbReference type="ARBA" id="ARBA00023125"/>
    </source>
</evidence>
<reference evidence="5" key="1">
    <citation type="submission" date="2016-10" db="EMBL/GenBank/DDBJ databases">
        <authorList>
            <person name="Varghese N."/>
            <person name="Submissions S."/>
        </authorList>
    </citation>
    <scope>NUCLEOTIDE SEQUENCE [LARGE SCALE GENOMIC DNA]</scope>
    <source>
        <strain evidence="5">CGMCC 1.9127</strain>
    </source>
</reference>
<evidence type="ECO:0000256" key="2">
    <source>
        <dbReference type="PROSITE-ProRule" id="PRU00335"/>
    </source>
</evidence>
<dbReference type="Proteomes" id="UP000199297">
    <property type="component" value="Unassembled WGS sequence"/>
</dbReference>
<dbReference type="EMBL" id="FOBI01000005">
    <property type="protein sequence ID" value="SEL04076.1"/>
    <property type="molecule type" value="Genomic_DNA"/>
</dbReference>
<dbReference type="PROSITE" id="PS50977">
    <property type="entry name" value="HTH_TETR_2"/>
    <property type="match status" value="1"/>
</dbReference>
<dbReference type="GO" id="GO:0000976">
    <property type="term" value="F:transcription cis-regulatory region binding"/>
    <property type="evidence" value="ECO:0007669"/>
    <property type="project" value="TreeGrafter"/>
</dbReference>
<feature type="domain" description="HTH tetR-type" evidence="3">
    <location>
        <begin position="17"/>
        <end position="77"/>
    </location>
</feature>
<name>A0A1H7LYM5_9GAMM</name>
<feature type="DNA-binding region" description="H-T-H motif" evidence="2">
    <location>
        <begin position="40"/>
        <end position="59"/>
    </location>
</feature>
<keyword evidence="5" id="KW-1185">Reference proteome</keyword>
<dbReference type="InterPro" id="IPR050109">
    <property type="entry name" value="HTH-type_TetR-like_transc_reg"/>
</dbReference>
<protein>
    <submittedName>
        <fullName evidence="4">Transcriptional regulator, TetR family</fullName>
    </submittedName>
</protein>
<dbReference type="RefSeq" id="WP_085284651.1">
    <property type="nucleotide sequence ID" value="NZ_FOBI01000005.1"/>
</dbReference>
<evidence type="ECO:0000313" key="5">
    <source>
        <dbReference type="Proteomes" id="UP000199297"/>
    </source>
</evidence>
<dbReference type="InterPro" id="IPR001647">
    <property type="entry name" value="HTH_TetR"/>
</dbReference>
<dbReference type="Pfam" id="PF00440">
    <property type="entry name" value="TetR_N"/>
    <property type="match status" value="1"/>
</dbReference>
<proteinExistence type="predicted"/>
<evidence type="ECO:0000313" key="4">
    <source>
        <dbReference type="EMBL" id="SEL04076.1"/>
    </source>
</evidence>
<dbReference type="GO" id="GO:0003700">
    <property type="term" value="F:DNA-binding transcription factor activity"/>
    <property type="evidence" value="ECO:0007669"/>
    <property type="project" value="TreeGrafter"/>
</dbReference>
<sequence length="225" mass="25293">MLTNTPSVPVKRRRKGEQTKNLILESAIIVLAQHGVKGTTHRAIAEQAKLQLSLTTYYFKDIQALIQQAFSSNCQYLLTARIQRWQAMLAVITTIPKAALRTVKQRRALLEQLTDLLLAALEDTAQNHRHQQVVEQLLLTEALVSPSLQALTQQHYQACLKPCLALCQYFSADSAQTSTKAEILMTQIQHLEYRHLLFSPAQVNTTQARAWLQVPLAMALSLKSP</sequence>
<dbReference type="Gene3D" id="1.10.357.10">
    <property type="entry name" value="Tetracycline Repressor, domain 2"/>
    <property type="match status" value="1"/>
</dbReference>
<dbReference type="PANTHER" id="PTHR30055">
    <property type="entry name" value="HTH-TYPE TRANSCRIPTIONAL REGULATOR RUTR"/>
    <property type="match status" value="1"/>
</dbReference>
<dbReference type="InterPro" id="IPR009057">
    <property type="entry name" value="Homeodomain-like_sf"/>
</dbReference>
<dbReference type="PANTHER" id="PTHR30055:SF231">
    <property type="entry name" value="TRANSCRIPTIONAL REGULATORY PROTEIN (PROBABLY DEOR-FAMILY)-RELATED"/>
    <property type="match status" value="1"/>
</dbReference>
<gene>
    <name evidence="4" type="ORF">SAMN05216262_10537</name>
</gene>
<dbReference type="STRING" id="641665.GCA_002104455_03138"/>
<dbReference type="SUPFAM" id="SSF46689">
    <property type="entry name" value="Homeodomain-like"/>
    <property type="match status" value="1"/>
</dbReference>
<dbReference type="AlphaFoldDB" id="A0A1H7LYM5"/>
<accession>A0A1H7LYM5</accession>
<organism evidence="4 5">
    <name type="scientific">Colwellia chukchiensis</name>
    <dbReference type="NCBI Taxonomy" id="641665"/>
    <lineage>
        <taxon>Bacteria</taxon>
        <taxon>Pseudomonadati</taxon>
        <taxon>Pseudomonadota</taxon>
        <taxon>Gammaproteobacteria</taxon>
        <taxon>Alteromonadales</taxon>
        <taxon>Colwelliaceae</taxon>
        <taxon>Colwellia</taxon>
    </lineage>
</organism>